<organism evidence="1 2">
    <name type="scientific">Panagrolaimus sp. ES5</name>
    <dbReference type="NCBI Taxonomy" id="591445"/>
    <lineage>
        <taxon>Eukaryota</taxon>
        <taxon>Metazoa</taxon>
        <taxon>Ecdysozoa</taxon>
        <taxon>Nematoda</taxon>
        <taxon>Chromadorea</taxon>
        <taxon>Rhabditida</taxon>
        <taxon>Tylenchina</taxon>
        <taxon>Panagrolaimomorpha</taxon>
        <taxon>Panagrolaimoidea</taxon>
        <taxon>Panagrolaimidae</taxon>
        <taxon>Panagrolaimus</taxon>
    </lineage>
</organism>
<protein>
    <submittedName>
        <fullName evidence="2">Phosphoglycerate mutase</fullName>
    </submittedName>
</protein>
<accession>A0AC34GVV1</accession>
<proteinExistence type="predicted"/>
<reference evidence="2" key="1">
    <citation type="submission" date="2022-11" db="UniProtKB">
        <authorList>
            <consortium name="WormBaseParasite"/>
        </authorList>
    </citation>
    <scope>IDENTIFICATION</scope>
</reference>
<name>A0AC34GVV1_9BILA</name>
<sequence>MPRTVYIIRHAERMDNVDSNWRKKVDKAFKSDNSPLSQQGHKQCIELAEWFKDIEVEHIFASPFDRTLDTATRMIGDREFQIKAEAGFLEALYLCCSPPGIRPWKALKETYPLIDENYDPVINPWKGGFKPEGDGDDECTDRIKDTIEIILSKYEGDIAIISHGSPIAALMEVLTGKWSYVGQATVSKLIEKENGKFEALSIADHAHLSDKKNLRAW</sequence>
<evidence type="ECO:0000313" key="1">
    <source>
        <dbReference type="Proteomes" id="UP000887579"/>
    </source>
</evidence>
<dbReference type="Proteomes" id="UP000887579">
    <property type="component" value="Unplaced"/>
</dbReference>
<dbReference type="WBParaSite" id="ES5_v2.g9020.t1">
    <property type="protein sequence ID" value="ES5_v2.g9020.t1"/>
    <property type="gene ID" value="ES5_v2.g9020"/>
</dbReference>
<evidence type="ECO:0000313" key="2">
    <source>
        <dbReference type="WBParaSite" id="ES5_v2.g9020.t1"/>
    </source>
</evidence>